<dbReference type="GO" id="GO:0071555">
    <property type="term" value="P:cell wall organization"/>
    <property type="evidence" value="ECO:0007669"/>
    <property type="project" value="TreeGrafter"/>
</dbReference>
<feature type="transmembrane region" description="Helical" evidence="6">
    <location>
        <begin position="193"/>
        <end position="213"/>
    </location>
</feature>
<protein>
    <submittedName>
        <fullName evidence="7">PHOSPHO-N-ACETYLMURAMOYL-PENTAPEPTIDE-TRANSFERASE</fullName>
    </submittedName>
</protein>
<evidence type="ECO:0000313" key="8">
    <source>
        <dbReference type="Proteomes" id="UP001151529"/>
    </source>
</evidence>
<dbReference type="Proteomes" id="UP001151529">
    <property type="component" value="Chromosome 11"/>
</dbReference>
<reference evidence="7" key="2">
    <citation type="journal article" date="2023" name="Int. J. Mol. Sci.">
        <title>De Novo Assembly and Annotation of 11 Diverse Shrub Willow (Salix) Genomes Reveals Novel Gene Organization in Sex-Linked Regions.</title>
        <authorList>
            <person name="Hyden B."/>
            <person name="Feng K."/>
            <person name="Yates T.B."/>
            <person name="Jawdy S."/>
            <person name="Cereghino C."/>
            <person name="Smart L.B."/>
            <person name="Muchero W."/>
        </authorList>
    </citation>
    <scope>NUCLEOTIDE SEQUENCE [LARGE SCALE GENOMIC DNA]</scope>
    <source>
        <tissue evidence="7">Shoot tip</tissue>
    </source>
</reference>
<evidence type="ECO:0000256" key="3">
    <source>
        <dbReference type="ARBA" id="ARBA00022692"/>
    </source>
</evidence>
<dbReference type="OrthoDB" id="2020675at2759"/>
<proteinExistence type="predicted"/>
<feature type="transmembrane region" description="Helical" evidence="6">
    <location>
        <begin position="417"/>
        <end position="437"/>
    </location>
</feature>
<reference evidence="7" key="1">
    <citation type="submission" date="2022-11" db="EMBL/GenBank/DDBJ databases">
        <authorList>
            <person name="Hyden B.L."/>
            <person name="Feng K."/>
            <person name="Yates T."/>
            <person name="Jawdy S."/>
            <person name="Smart L.B."/>
            <person name="Muchero W."/>
        </authorList>
    </citation>
    <scope>NUCLEOTIDE SEQUENCE</scope>
    <source>
        <tissue evidence="7">Shoot tip</tissue>
    </source>
</reference>
<dbReference type="AlphaFoldDB" id="A0A9Q0Z7V4"/>
<dbReference type="InterPro" id="IPR000715">
    <property type="entry name" value="Glycosyl_transferase_4"/>
</dbReference>
<keyword evidence="2" id="KW-0808">Transferase</keyword>
<sequence length="557" mass="60818">MCRLSPSLVRKKSCFVVIHHHHHHHHLHLHHSLIRLSRPPKPFSSSPFYFNSFHNFKLNGSSAGGRRLRHKIVKVRAFDEDLSGPLDDWANNDGTAGYMLSSSDGEDSDGEYIINPVTDMELPTTKVSTNDSLTLTAHRLAMIGRAPPKRRNKLGTLINLGLIAFLTVLLLFVDWCAWKIVRLPLEPFYLCRPFFISAVLVSSLGYLCVPLLSELRIHQNVWKEGPLRRSKKRASPTMGGLFFVPIGVGVAKYVAGFSSVEVTGTAVATLAFATIGLLDDIVTVIKNRNSGLSVWLKIFLEVAVGTCFSFWLHTTSISSRYSMKMLVPLPVLGLICLGKYYSLLTSFCFVSMGNGINLMDGLDGLAAGTAALAFVGMSIAVLPICPELAIFGASMAGACFGFLLHNRHKASVFMGDTGSLALGGALAAMAACSGMFLPLFISSGIFFLDASSVIMQVLYLKTTKLMRGDGRRLFRMASIHHHLELCGLKEPSHCCGGVCYIWSAGPVCWVVEVRCKVVVRVSSESNLILTVEKKDSSCSLVSKASVCLRCTASQYFA</sequence>
<feature type="transmembrane region" description="Helical" evidence="6">
    <location>
        <begin position="262"/>
        <end position="282"/>
    </location>
</feature>
<feature type="transmembrane region" description="Helical" evidence="6">
    <location>
        <begin position="294"/>
        <end position="313"/>
    </location>
</feature>
<feature type="transmembrane region" description="Helical" evidence="6">
    <location>
        <begin position="325"/>
        <end position="350"/>
    </location>
</feature>
<feature type="transmembrane region" description="Helical" evidence="6">
    <location>
        <begin position="154"/>
        <end position="173"/>
    </location>
</feature>
<evidence type="ECO:0000256" key="2">
    <source>
        <dbReference type="ARBA" id="ARBA00022679"/>
    </source>
</evidence>
<comment type="caution">
    <text evidence="7">The sequence shown here is derived from an EMBL/GenBank/DDBJ whole genome shotgun (WGS) entry which is preliminary data.</text>
</comment>
<dbReference type="PANTHER" id="PTHR22926:SF5">
    <property type="entry name" value="PHOSPHO-N-ACETYLMURAMOYL-PENTAPEPTIDE-TRANSFERASE HOMOLOG"/>
    <property type="match status" value="1"/>
</dbReference>
<feature type="transmembrane region" description="Helical" evidence="6">
    <location>
        <begin position="234"/>
        <end position="256"/>
    </location>
</feature>
<evidence type="ECO:0000313" key="7">
    <source>
        <dbReference type="EMBL" id="KAJ6724754.1"/>
    </source>
</evidence>
<evidence type="ECO:0000256" key="6">
    <source>
        <dbReference type="SAM" id="Phobius"/>
    </source>
</evidence>
<dbReference type="GO" id="GO:0044038">
    <property type="term" value="P:cell wall macromolecule biosynthetic process"/>
    <property type="evidence" value="ECO:0007669"/>
    <property type="project" value="TreeGrafter"/>
</dbReference>
<dbReference type="InterPro" id="IPR003524">
    <property type="entry name" value="PNAcMuramoyl-5peptid_Trfase"/>
</dbReference>
<gene>
    <name evidence="7" type="ORF">OIU85_022652</name>
</gene>
<keyword evidence="8" id="KW-1185">Reference proteome</keyword>
<evidence type="ECO:0000256" key="5">
    <source>
        <dbReference type="ARBA" id="ARBA00023136"/>
    </source>
</evidence>
<dbReference type="PANTHER" id="PTHR22926">
    <property type="entry name" value="PHOSPHO-N-ACETYLMURAMOYL-PENTAPEPTIDE-TRANSFERASE"/>
    <property type="match status" value="1"/>
</dbReference>
<comment type="subcellular location">
    <subcellularLocation>
        <location evidence="1">Membrane</location>
        <topology evidence="1">Multi-pass membrane protein</topology>
    </subcellularLocation>
</comment>
<keyword evidence="5 6" id="KW-0472">Membrane</keyword>
<feature type="transmembrane region" description="Helical" evidence="6">
    <location>
        <begin position="388"/>
        <end position="405"/>
    </location>
</feature>
<evidence type="ECO:0000256" key="4">
    <source>
        <dbReference type="ARBA" id="ARBA00022989"/>
    </source>
</evidence>
<organism evidence="7 8">
    <name type="scientific">Salix viminalis</name>
    <name type="common">Common osier</name>
    <name type="synonym">Basket willow</name>
    <dbReference type="NCBI Taxonomy" id="40686"/>
    <lineage>
        <taxon>Eukaryota</taxon>
        <taxon>Viridiplantae</taxon>
        <taxon>Streptophyta</taxon>
        <taxon>Embryophyta</taxon>
        <taxon>Tracheophyta</taxon>
        <taxon>Spermatophyta</taxon>
        <taxon>Magnoliopsida</taxon>
        <taxon>eudicotyledons</taxon>
        <taxon>Gunneridae</taxon>
        <taxon>Pentapetalae</taxon>
        <taxon>rosids</taxon>
        <taxon>fabids</taxon>
        <taxon>Malpighiales</taxon>
        <taxon>Salicaceae</taxon>
        <taxon>Saliceae</taxon>
        <taxon>Salix</taxon>
    </lineage>
</organism>
<keyword evidence="4 6" id="KW-1133">Transmembrane helix</keyword>
<dbReference type="NCBIfam" id="TIGR00445">
    <property type="entry name" value="mraY"/>
    <property type="match status" value="1"/>
</dbReference>
<dbReference type="Pfam" id="PF00953">
    <property type="entry name" value="Glycos_transf_4"/>
    <property type="match status" value="1"/>
</dbReference>
<dbReference type="CDD" id="cd06852">
    <property type="entry name" value="GT_MraY"/>
    <property type="match status" value="1"/>
</dbReference>
<name>A0A9Q0Z7V4_SALVM</name>
<keyword evidence="3 6" id="KW-0812">Transmembrane</keyword>
<accession>A0A9Q0Z7V4</accession>
<dbReference type="GO" id="GO:0008963">
    <property type="term" value="F:phospho-N-acetylmuramoyl-pentapeptide-transferase activity"/>
    <property type="evidence" value="ECO:0007669"/>
    <property type="project" value="InterPro"/>
</dbReference>
<feature type="transmembrane region" description="Helical" evidence="6">
    <location>
        <begin position="362"/>
        <end position="382"/>
    </location>
</feature>
<dbReference type="GO" id="GO:0005886">
    <property type="term" value="C:plasma membrane"/>
    <property type="evidence" value="ECO:0007669"/>
    <property type="project" value="TreeGrafter"/>
</dbReference>
<evidence type="ECO:0000256" key="1">
    <source>
        <dbReference type="ARBA" id="ARBA00004141"/>
    </source>
</evidence>
<dbReference type="EMBL" id="JAPFFL010000005">
    <property type="protein sequence ID" value="KAJ6724754.1"/>
    <property type="molecule type" value="Genomic_DNA"/>
</dbReference>